<sequence length="104" mass="10965">MLFSLACMLSKIAPSCLTPLCLVPKYSSSADFIRSSFVGMMLRPVDCASTLTSRGWQSPGLCLGSAQWDGGNSRSVEPVHDSPSLADHAEGQFAAARTAKTAVI</sequence>
<keyword evidence="2" id="KW-1185">Reference proteome</keyword>
<protein>
    <submittedName>
        <fullName evidence="1">Uncharacterized protein</fullName>
    </submittedName>
</protein>
<proteinExistence type="predicted"/>
<accession>A0A246JJN9</accession>
<dbReference type="EMBL" id="NISK01000006">
    <property type="protein sequence ID" value="OWQ92750.1"/>
    <property type="molecule type" value="Genomic_DNA"/>
</dbReference>
<reference evidence="1 2" key="1">
    <citation type="journal article" date="2010" name="Int. J. Syst. Evol. Microbiol.">
        <title>Sphingopyxis bauzanensis sp. nov., a psychrophilic bacterium isolated from soil.</title>
        <authorList>
            <person name="Zhang D.C."/>
            <person name="Liu H.C."/>
            <person name="Xin Y.H."/>
            <person name="Zhou Y.G."/>
            <person name="Schinner F."/>
            <person name="Margesin R."/>
        </authorList>
    </citation>
    <scope>NUCLEOTIDE SEQUENCE [LARGE SCALE GENOMIC DNA]</scope>
    <source>
        <strain evidence="1 2">DSM 22271</strain>
    </source>
</reference>
<dbReference type="AlphaFoldDB" id="A0A246JJN9"/>
<evidence type="ECO:0000313" key="1">
    <source>
        <dbReference type="EMBL" id="OWQ92750.1"/>
    </source>
</evidence>
<comment type="caution">
    <text evidence="1">The sequence shown here is derived from an EMBL/GenBank/DDBJ whole genome shotgun (WGS) entry which is preliminary data.</text>
</comment>
<evidence type="ECO:0000313" key="2">
    <source>
        <dbReference type="Proteomes" id="UP000197361"/>
    </source>
</evidence>
<name>A0A246JJN9_9SPHN</name>
<gene>
    <name evidence="1" type="ORF">CDQ92_19135</name>
</gene>
<dbReference type="Proteomes" id="UP000197361">
    <property type="component" value="Unassembled WGS sequence"/>
</dbReference>
<organism evidence="1 2">
    <name type="scientific">Sphingopyxis bauzanensis</name>
    <dbReference type="NCBI Taxonomy" id="651663"/>
    <lineage>
        <taxon>Bacteria</taxon>
        <taxon>Pseudomonadati</taxon>
        <taxon>Pseudomonadota</taxon>
        <taxon>Alphaproteobacteria</taxon>
        <taxon>Sphingomonadales</taxon>
        <taxon>Sphingomonadaceae</taxon>
        <taxon>Sphingopyxis</taxon>
    </lineage>
</organism>